<evidence type="ECO:0000313" key="3">
    <source>
        <dbReference type="EMBL" id="KAH8075979.1"/>
    </source>
</evidence>
<dbReference type="AlphaFoldDB" id="A0A8K0UCT3"/>
<feature type="compositionally biased region" description="Basic and acidic residues" evidence="1">
    <location>
        <begin position="140"/>
        <end position="152"/>
    </location>
</feature>
<feature type="compositionally biased region" description="Low complexity" evidence="1">
    <location>
        <begin position="90"/>
        <end position="100"/>
    </location>
</feature>
<organism evidence="3 4">
    <name type="scientific">Cristinia sonorae</name>
    <dbReference type="NCBI Taxonomy" id="1940300"/>
    <lineage>
        <taxon>Eukaryota</taxon>
        <taxon>Fungi</taxon>
        <taxon>Dikarya</taxon>
        <taxon>Basidiomycota</taxon>
        <taxon>Agaricomycotina</taxon>
        <taxon>Agaricomycetes</taxon>
        <taxon>Agaricomycetidae</taxon>
        <taxon>Agaricales</taxon>
        <taxon>Pleurotineae</taxon>
        <taxon>Stephanosporaceae</taxon>
        <taxon>Cristinia</taxon>
    </lineage>
</organism>
<gene>
    <name evidence="3" type="ORF">BXZ70DRAFT_1054249</name>
</gene>
<evidence type="ECO:0000313" key="4">
    <source>
        <dbReference type="Proteomes" id="UP000813824"/>
    </source>
</evidence>
<dbReference type="InterPro" id="IPR045341">
    <property type="entry name" value="DUF6532"/>
</dbReference>
<accession>A0A8K0UCT3</accession>
<dbReference type="EMBL" id="JAEVFJ010000068">
    <property type="protein sequence ID" value="KAH8075979.1"/>
    <property type="molecule type" value="Genomic_DNA"/>
</dbReference>
<evidence type="ECO:0000259" key="2">
    <source>
        <dbReference type="Pfam" id="PF20149"/>
    </source>
</evidence>
<sequence length="722" mass="78536">MSTPYRKPPVRQQPGGLPSLSEQIGEAESPVPAGRRSKQSALSAKAWMADAPNSRKRGNSNSVQSEAKKSKAKAASMTTADPPARSVSSKTAAKATTTPAKGKDSDGVGGALGAKYVSSSTPTTKTSHRRIVDSDEDDAEFAREQAELERARQLNLQKNLVVPSKSKGKPKPAESNISMDIDTCSTHRTDKNTAADIAHSENAAFENDTDDESDKLQDGNDSDNEESEDGDGLAGMDSAQVAKVLAKELPAWSPNSEDEQSGSKARSKSPNFPERLSRFGTTPQSHTKGKDRRHIDRDHDASATSEAPPPLSTEDAETDFPSAQVSKKSKRSGGSKQGPTTSRSVVGVTLFTHNDNVTVVNGGKSISKSDKTKRPATERQKAKYRMEQPTFDSSESLSDSQAAEEVNELSEDNSPASPAAGGGFNAGWHKSTHVHLEDGKVKLRQQSKLIRRLVNGGIEMSIFDLAFTGTYPEDNGYKRLYTNNTLVCVAMQDPEMKHIADRLKKHEAYTNLLAWHPKNRMSKTRGEWARSIWGFIDALYGLSTVIGVFDDKGRSIKRSTAEIVDRVAVLKTENTFIFPMESGDEIRPVRTQLYQHPAIQHIMNSLFFSSPSSLGNAYAHELPKYEGVLEVPVPMLAFTATAIYSGLEVWATGVFKPGTVHVDNCLEVYKAQVQLIEDSLRRRGAVKHHKMLATILNAARNRTDAPNAGPSTSGVDWANMSD</sequence>
<dbReference type="OrthoDB" id="3225557at2759"/>
<feature type="region of interest" description="Disordered" evidence="1">
    <location>
        <begin position="1"/>
        <end position="428"/>
    </location>
</feature>
<feature type="compositionally biased region" description="Polar residues" evidence="1">
    <location>
        <begin position="709"/>
        <end position="722"/>
    </location>
</feature>
<proteinExistence type="predicted"/>
<feature type="compositionally biased region" description="Polar residues" evidence="1">
    <location>
        <begin position="175"/>
        <end position="184"/>
    </location>
</feature>
<dbReference type="Proteomes" id="UP000813824">
    <property type="component" value="Unassembled WGS sequence"/>
</dbReference>
<protein>
    <recommendedName>
        <fullName evidence="2">DUF6532 domain-containing protein</fullName>
    </recommendedName>
</protein>
<name>A0A8K0UCT3_9AGAR</name>
<reference evidence="3" key="1">
    <citation type="journal article" date="2021" name="New Phytol.">
        <title>Evolutionary innovations through gain and loss of genes in the ectomycorrhizal Boletales.</title>
        <authorList>
            <person name="Wu G."/>
            <person name="Miyauchi S."/>
            <person name="Morin E."/>
            <person name="Kuo A."/>
            <person name="Drula E."/>
            <person name="Varga T."/>
            <person name="Kohler A."/>
            <person name="Feng B."/>
            <person name="Cao Y."/>
            <person name="Lipzen A."/>
            <person name="Daum C."/>
            <person name="Hundley H."/>
            <person name="Pangilinan J."/>
            <person name="Johnson J."/>
            <person name="Barry K."/>
            <person name="LaButti K."/>
            <person name="Ng V."/>
            <person name="Ahrendt S."/>
            <person name="Min B."/>
            <person name="Choi I.G."/>
            <person name="Park H."/>
            <person name="Plett J.M."/>
            <person name="Magnuson J."/>
            <person name="Spatafora J.W."/>
            <person name="Nagy L.G."/>
            <person name="Henrissat B."/>
            <person name="Grigoriev I.V."/>
            <person name="Yang Z.L."/>
            <person name="Xu J."/>
            <person name="Martin F.M."/>
        </authorList>
    </citation>
    <scope>NUCLEOTIDE SEQUENCE</scope>
    <source>
        <strain evidence="3">KKN 215</strain>
    </source>
</reference>
<keyword evidence="4" id="KW-1185">Reference proteome</keyword>
<feature type="compositionally biased region" description="Acidic residues" evidence="1">
    <location>
        <begin position="220"/>
        <end position="231"/>
    </location>
</feature>
<feature type="compositionally biased region" description="Basic and acidic residues" evidence="1">
    <location>
        <begin position="367"/>
        <end position="386"/>
    </location>
</feature>
<feature type="region of interest" description="Disordered" evidence="1">
    <location>
        <begin position="702"/>
        <end position="722"/>
    </location>
</feature>
<evidence type="ECO:0000256" key="1">
    <source>
        <dbReference type="SAM" id="MobiDB-lite"/>
    </source>
</evidence>
<feature type="domain" description="DUF6532" evidence="2">
    <location>
        <begin position="465"/>
        <end position="678"/>
    </location>
</feature>
<feature type="compositionally biased region" description="Polar residues" evidence="1">
    <location>
        <begin position="390"/>
        <end position="401"/>
    </location>
</feature>
<dbReference type="Pfam" id="PF20149">
    <property type="entry name" value="DUF6532"/>
    <property type="match status" value="1"/>
</dbReference>
<comment type="caution">
    <text evidence="3">The sequence shown here is derived from an EMBL/GenBank/DDBJ whole genome shotgun (WGS) entry which is preliminary data.</text>
</comment>